<reference evidence="6 7" key="1">
    <citation type="submission" date="2019-10" db="EMBL/GenBank/DDBJ databases">
        <title>New genus of Silvanigrellaceae.</title>
        <authorList>
            <person name="Pitt A."/>
            <person name="Hahn M.W."/>
        </authorList>
    </citation>
    <scope>NUCLEOTIDE SEQUENCE [LARGE SCALE GENOMIC DNA]</scope>
    <source>
        <strain evidence="6 7">33A1-SZDP</strain>
    </source>
</reference>
<keyword evidence="3" id="KW-0547">Nucleotide-binding</keyword>
<gene>
    <name evidence="6" type="ORF">GCL57_03365</name>
</gene>
<dbReference type="CDD" id="cd03225">
    <property type="entry name" value="ABC_cobalt_CbiO_domain1"/>
    <property type="match status" value="1"/>
</dbReference>
<dbReference type="GO" id="GO:0005524">
    <property type="term" value="F:ATP binding"/>
    <property type="evidence" value="ECO:0007669"/>
    <property type="project" value="UniProtKB-KW"/>
</dbReference>
<dbReference type="PROSITE" id="PS50893">
    <property type="entry name" value="ABC_TRANSPORTER_2"/>
    <property type="match status" value="1"/>
</dbReference>
<dbReference type="InterPro" id="IPR015856">
    <property type="entry name" value="ABC_transpr_CbiO/EcfA_su"/>
</dbReference>
<organism evidence="6 7">
    <name type="scientific">Fluviispira multicolorata</name>
    <dbReference type="NCBI Taxonomy" id="2654512"/>
    <lineage>
        <taxon>Bacteria</taxon>
        <taxon>Pseudomonadati</taxon>
        <taxon>Bdellovibrionota</taxon>
        <taxon>Oligoflexia</taxon>
        <taxon>Silvanigrellales</taxon>
        <taxon>Silvanigrellaceae</taxon>
        <taxon>Fluviispira</taxon>
    </lineage>
</organism>
<protein>
    <submittedName>
        <fullName evidence="6">ATP-binding cassette domain-containing protein</fullName>
    </submittedName>
</protein>
<keyword evidence="4 6" id="KW-0067">ATP-binding</keyword>
<evidence type="ECO:0000313" key="7">
    <source>
        <dbReference type="Proteomes" id="UP000442694"/>
    </source>
</evidence>
<dbReference type="Gene3D" id="3.40.50.300">
    <property type="entry name" value="P-loop containing nucleotide triphosphate hydrolases"/>
    <property type="match status" value="1"/>
</dbReference>
<feature type="domain" description="ABC transporter" evidence="5">
    <location>
        <begin position="2"/>
        <end position="226"/>
    </location>
</feature>
<dbReference type="PANTHER" id="PTHR42734:SF17">
    <property type="entry name" value="METAL TRANSPORT SYSTEM ATP-BINDING PROTEIN TM_0124-RELATED"/>
    <property type="match status" value="1"/>
</dbReference>
<dbReference type="GO" id="GO:0016020">
    <property type="term" value="C:membrane"/>
    <property type="evidence" value="ECO:0007669"/>
    <property type="project" value="InterPro"/>
</dbReference>
<dbReference type="AlphaFoldDB" id="A0A833N5T7"/>
<dbReference type="InterPro" id="IPR050153">
    <property type="entry name" value="Metal_Ion_Import_ABC"/>
</dbReference>
<proteinExistence type="inferred from homology"/>
<dbReference type="InterPro" id="IPR003593">
    <property type="entry name" value="AAA+_ATPase"/>
</dbReference>
<dbReference type="GO" id="GO:0055085">
    <property type="term" value="P:transmembrane transport"/>
    <property type="evidence" value="ECO:0007669"/>
    <property type="project" value="InterPro"/>
</dbReference>
<dbReference type="SMART" id="SM00382">
    <property type="entry name" value="AAA"/>
    <property type="match status" value="1"/>
</dbReference>
<dbReference type="GO" id="GO:0016887">
    <property type="term" value="F:ATP hydrolysis activity"/>
    <property type="evidence" value="ECO:0007669"/>
    <property type="project" value="InterPro"/>
</dbReference>
<dbReference type="Proteomes" id="UP000442694">
    <property type="component" value="Unassembled WGS sequence"/>
</dbReference>
<comment type="similarity">
    <text evidence="1">Belongs to the ABC transporter superfamily.</text>
</comment>
<evidence type="ECO:0000256" key="1">
    <source>
        <dbReference type="ARBA" id="ARBA00005417"/>
    </source>
</evidence>
<dbReference type="InterPro" id="IPR003439">
    <property type="entry name" value="ABC_transporter-like_ATP-bd"/>
</dbReference>
<dbReference type="Pfam" id="PF00005">
    <property type="entry name" value="ABC_tran"/>
    <property type="match status" value="1"/>
</dbReference>
<comment type="caution">
    <text evidence="6">The sequence shown here is derived from an EMBL/GenBank/DDBJ whole genome shotgun (WGS) entry which is preliminary data.</text>
</comment>
<evidence type="ECO:0000313" key="6">
    <source>
        <dbReference type="EMBL" id="KAB8033759.1"/>
    </source>
</evidence>
<accession>A0A833N5T7</accession>
<dbReference type="PANTHER" id="PTHR42734">
    <property type="entry name" value="METAL TRANSPORT SYSTEM ATP-BINDING PROTEIN TM_0124-RELATED"/>
    <property type="match status" value="1"/>
</dbReference>
<evidence type="ECO:0000256" key="3">
    <source>
        <dbReference type="ARBA" id="ARBA00022741"/>
    </source>
</evidence>
<sequence>MINLENVNVEFGEFKALHNINCSINAKDFILILGHNGAGKSTLLDVISGRLTPSSGKILRNNEDISLLSEAKRARFISRVFQNTNMGSVATMTVAENLAMATLKCKTAGFNFAIKNFPQQIVEETLKPLGLRLEELLNTPIGKLSGGQRQIITIIMATLCEPDILLLDEPTAALDPVSTENLLQFVHNFTKNRNMATMMITHAEQQAKFLANRTWVLQKGLLNTGLS</sequence>
<keyword evidence="7" id="KW-1185">Reference proteome</keyword>
<evidence type="ECO:0000256" key="4">
    <source>
        <dbReference type="ARBA" id="ARBA00022840"/>
    </source>
</evidence>
<name>A0A833N5T7_9BACT</name>
<dbReference type="SUPFAM" id="SSF52540">
    <property type="entry name" value="P-loop containing nucleoside triphosphate hydrolases"/>
    <property type="match status" value="1"/>
</dbReference>
<evidence type="ECO:0000259" key="5">
    <source>
        <dbReference type="PROSITE" id="PS50893"/>
    </source>
</evidence>
<dbReference type="InterPro" id="IPR027417">
    <property type="entry name" value="P-loop_NTPase"/>
</dbReference>
<evidence type="ECO:0000256" key="2">
    <source>
        <dbReference type="ARBA" id="ARBA00022448"/>
    </source>
</evidence>
<keyword evidence="2" id="KW-0813">Transport</keyword>
<dbReference type="EMBL" id="WFLN01000004">
    <property type="protein sequence ID" value="KAB8033759.1"/>
    <property type="molecule type" value="Genomic_DNA"/>
</dbReference>
<dbReference type="RefSeq" id="WP_152211845.1">
    <property type="nucleotide sequence ID" value="NZ_WFLN01000004.1"/>
</dbReference>